<feature type="region of interest" description="Disordered" evidence="1">
    <location>
        <begin position="1"/>
        <end position="52"/>
    </location>
</feature>
<reference evidence="2" key="1">
    <citation type="submission" date="2022-10" db="EMBL/GenBank/DDBJ databases">
        <title>Tapping the CABI collections for fungal endophytes: first genome assemblies for Collariella, Neodidymelliopsis, Ascochyta clinopodiicola, Didymella pomorum, Didymosphaeria variabile, Neocosmospora piperis and Neocucurbitaria cava.</title>
        <authorList>
            <person name="Hill R."/>
        </authorList>
    </citation>
    <scope>NUCLEOTIDE SEQUENCE</scope>
    <source>
        <strain evidence="2">IMI 366586</strain>
    </source>
</reference>
<comment type="caution">
    <text evidence="2">The sequence shown here is derived from an EMBL/GenBank/DDBJ whole genome shotgun (WGS) entry which is preliminary data.</text>
</comment>
<proteinExistence type="predicted"/>
<organism evidence="2 3">
    <name type="scientific">Fusarium piperis</name>
    <dbReference type="NCBI Taxonomy" id="1435070"/>
    <lineage>
        <taxon>Eukaryota</taxon>
        <taxon>Fungi</taxon>
        <taxon>Dikarya</taxon>
        <taxon>Ascomycota</taxon>
        <taxon>Pezizomycotina</taxon>
        <taxon>Sordariomycetes</taxon>
        <taxon>Hypocreomycetidae</taxon>
        <taxon>Hypocreales</taxon>
        <taxon>Nectriaceae</taxon>
        <taxon>Fusarium</taxon>
        <taxon>Fusarium solani species complex</taxon>
    </lineage>
</organism>
<keyword evidence="3" id="KW-1185">Reference proteome</keyword>
<gene>
    <name evidence="2" type="ORF">N0V84_007278</name>
</gene>
<protein>
    <submittedName>
        <fullName evidence="2">Uncharacterized protein</fullName>
    </submittedName>
</protein>
<sequence>MEQPPPDPEMAMEPYSINEHEDESQENSPKENDLEGSELEGSELEGSELEDSDVDDQVFEELCQTTTTPEFLQWNEQVQAELAFLEKSMEPLAAREQYNFKNSPIYCAPDEILLMAMRHLDDQDPAALFCLRQVSRLQCVQEGTRHARHHAQELDQELLPDEGI</sequence>
<dbReference type="Proteomes" id="UP001140502">
    <property type="component" value="Unassembled WGS sequence"/>
</dbReference>
<dbReference type="AlphaFoldDB" id="A0A9W8WA99"/>
<name>A0A9W8WA99_9HYPO</name>
<evidence type="ECO:0000313" key="3">
    <source>
        <dbReference type="Proteomes" id="UP001140502"/>
    </source>
</evidence>
<evidence type="ECO:0000256" key="1">
    <source>
        <dbReference type="SAM" id="MobiDB-lite"/>
    </source>
</evidence>
<dbReference type="EMBL" id="JAPEUR010000157">
    <property type="protein sequence ID" value="KAJ4317608.1"/>
    <property type="molecule type" value="Genomic_DNA"/>
</dbReference>
<evidence type="ECO:0000313" key="2">
    <source>
        <dbReference type="EMBL" id="KAJ4317608.1"/>
    </source>
</evidence>
<feature type="compositionally biased region" description="Acidic residues" evidence="1">
    <location>
        <begin position="34"/>
        <end position="52"/>
    </location>
</feature>
<dbReference type="OrthoDB" id="3692147at2759"/>
<accession>A0A9W8WA99</accession>